<keyword evidence="6 14" id="KW-0479">Metal-binding</keyword>
<feature type="binding site" evidence="13">
    <location>
        <position position="786"/>
    </location>
    <ligand>
        <name>substrate</name>
    </ligand>
</feature>
<evidence type="ECO:0000256" key="10">
    <source>
        <dbReference type="ARBA" id="ARBA00022842"/>
    </source>
</evidence>
<dbReference type="Gene3D" id="1.20.80.30">
    <property type="match status" value="1"/>
</dbReference>
<dbReference type="NCBIfam" id="NF004531">
    <property type="entry name" value="PRK05878.1"/>
    <property type="match status" value="1"/>
</dbReference>
<dbReference type="EC" id="2.7.9.1" evidence="3 11"/>
<evidence type="ECO:0000256" key="6">
    <source>
        <dbReference type="ARBA" id="ARBA00022723"/>
    </source>
</evidence>
<dbReference type="EMBL" id="BONK01000005">
    <property type="protein sequence ID" value="GIG21087.1"/>
    <property type="molecule type" value="Genomic_DNA"/>
</dbReference>
<evidence type="ECO:0000313" key="18">
    <source>
        <dbReference type="EMBL" id="GIG21087.1"/>
    </source>
</evidence>
<feature type="binding site" evidence="13">
    <location>
        <position position="764"/>
    </location>
    <ligand>
        <name>substrate</name>
    </ligand>
</feature>
<keyword evidence="19" id="KW-1185">Reference proteome</keyword>
<evidence type="ECO:0000256" key="2">
    <source>
        <dbReference type="ARBA" id="ARBA00007837"/>
    </source>
</evidence>
<dbReference type="GO" id="GO:0005524">
    <property type="term" value="F:ATP binding"/>
    <property type="evidence" value="ECO:0007669"/>
    <property type="project" value="UniProtKB-UniRule"/>
</dbReference>
<feature type="active site" description="Proton donor" evidence="12">
    <location>
        <position position="851"/>
    </location>
</feature>
<feature type="binding site" evidence="13">
    <location>
        <position position="785"/>
    </location>
    <ligand>
        <name>substrate</name>
    </ligand>
</feature>
<dbReference type="Proteomes" id="UP000632740">
    <property type="component" value="Unassembled WGS sequence"/>
</dbReference>
<dbReference type="AlphaFoldDB" id="A0A919P0Q4"/>
<dbReference type="InterPro" id="IPR040442">
    <property type="entry name" value="Pyrv_kinase-like_dom_sf"/>
</dbReference>
<dbReference type="PANTHER" id="PTHR22931:SF9">
    <property type="entry name" value="PYRUVATE, PHOSPHATE DIKINASE 1, CHLOROPLASTIC"/>
    <property type="match status" value="1"/>
</dbReference>
<feature type="binding site" evidence="13">
    <location>
        <position position="787"/>
    </location>
    <ligand>
        <name>substrate</name>
    </ligand>
</feature>
<comment type="catalytic activity">
    <reaction evidence="11">
        <text>pyruvate + phosphate + ATP = phosphoenolpyruvate + AMP + diphosphate + H(+)</text>
        <dbReference type="Rhea" id="RHEA:10756"/>
        <dbReference type="ChEBI" id="CHEBI:15361"/>
        <dbReference type="ChEBI" id="CHEBI:15378"/>
        <dbReference type="ChEBI" id="CHEBI:30616"/>
        <dbReference type="ChEBI" id="CHEBI:33019"/>
        <dbReference type="ChEBI" id="CHEBI:43474"/>
        <dbReference type="ChEBI" id="CHEBI:58702"/>
        <dbReference type="ChEBI" id="CHEBI:456215"/>
        <dbReference type="EC" id="2.7.9.1"/>
    </reaction>
</comment>
<dbReference type="SUPFAM" id="SSF56059">
    <property type="entry name" value="Glutathione synthetase ATP-binding domain-like"/>
    <property type="match status" value="1"/>
</dbReference>
<evidence type="ECO:0000259" key="17">
    <source>
        <dbReference type="Pfam" id="PF02896"/>
    </source>
</evidence>
<dbReference type="RefSeq" id="WP_203751683.1">
    <property type="nucleotide sequence ID" value="NZ_BONK01000005.1"/>
</dbReference>
<gene>
    <name evidence="18" type="ORF">Cch01nite_18110</name>
</gene>
<feature type="binding site" evidence="13">
    <location>
        <position position="580"/>
    </location>
    <ligand>
        <name>substrate</name>
    </ligand>
</feature>
<evidence type="ECO:0000256" key="3">
    <source>
        <dbReference type="ARBA" id="ARBA00011994"/>
    </source>
</evidence>
<dbReference type="InterPro" id="IPR015813">
    <property type="entry name" value="Pyrv/PenolPyrv_kinase-like_dom"/>
</dbReference>
<dbReference type="Pfam" id="PF00391">
    <property type="entry name" value="PEP-utilizers"/>
    <property type="match status" value="1"/>
</dbReference>
<dbReference type="InterPro" id="IPR002192">
    <property type="entry name" value="PPDK_AMP/ATP-bd"/>
</dbReference>
<sequence length="898" mass="97424">MSTYVSRFCDGDKDQKDLLGGKGANLAEMTNLDLPVPPGFTITTQACRAYMRDGHVPPELRVEVTLAVREIEDALGRRLGDFHEPLLVSVRSGAKFSMPGMMETVLNIGLNDASVKGLTEFSGDERFAWDSYRRLIQMFGKTVLGIDGDLFAEALDERKTAVGARSDVDLTAQDLRILVHTFKEIVVEQTGREFPQHPREQLDMAIEAVLDSWNTDRARLYRRRERIPHDLGTAVNVVSMVFGNLGETSGTGVCFTRDPATGESGVYGDYLPNAQGEDVVAGIRNTLPLSELELLDPVSYDALRQAMRRLETHYRDLCDIEFTIENGKLWLLQTRVGKRTAAAAFRIATALVDESLLTMDEAITRCSGDRLSQLLFPRFDPAAAKQLLTRAMPASPGAAVGEIVLDNAQALERTAAGARVVLVRRETNPDDLQGMIVADGVLTARGGKTSHAAVVARGMGTCAVVGAEELDVDVARGEVRVRGQVLRAGDTIAIDGATGEVFRGEVPVVDSPVMVYVADGLDAGLAAATDDEARALVTSVDRVLRHADAVRRMQVRTNADTAEDARRARDRGAQGVGLCRTEHQFLGERRTYVERLVLADDDASRQAALDALLPLQREDFVALLDAMDGLPTTIRLIDPPLHEFLPDRTELAVRVATAKEPDPQDVALLAAVERMHEQNPMLGLRGVRLGLVLPGLFAVQVRAVAEATVQLRAAGRDPRPEIMVPLVGSVRELQLVREEAERVLAEVGAESGTTLELPIGCMIELPRAALTAHRIAEEADFFSFGTNDLTQTTWGFSRDDVERAFFADYLQNGVLTISPFDTLDADGVGALVRAGAAGGRATKPGLHLGVCGEHGGDPESIHFFDQVGLDYVSCSPFRVPIARLEAGRAAVMETWAAA</sequence>
<name>A0A919P0Q4_9CELL</name>
<dbReference type="GO" id="GO:0050242">
    <property type="term" value="F:pyruvate, phosphate dikinase activity"/>
    <property type="evidence" value="ECO:0007669"/>
    <property type="project" value="UniProtKB-UniRule"/>
</dbReference>
<dbReference type="PROSITE" id="PS00370">
    <property type="entry name" value="PEP_ENZYMES_PHOS_SITE"/>
    <property type="match status" value="1"/>
</dbReference>
<dbReference type="Pfam" id="PF01326">
    <property type="entry name" value="PPDK_N"/>
    <property type="match status" value="3"/>
</dbReference>
<evidence type="ECO:0000313" key="19">
    <source>
        <dbReference type="Proteomes" id="UP000632740"/>
    </source>
</evidence>
<comment type="similarity">
    <text evidence="2 11">Belongs to the PEP-utilizing enzyme family.</text>
</comment>
<keyword evidence="10 14" id="KW-0460">Magnesium</keyword>
<comment type="caution">
    <text evidence="18">The sequence shown here is derived from an EMBL/GenBank/DDBJ whole genome shotgun (WGS) entry which is preliminary data.</text>
</comment>
<accession>A0A919P0Q4</accession>
<dbReference type="InterPro" id="IPR018274">
    <property type="entry name" value="PEP_util_AS"/>
</dbReference>
<feature type="binding site" evidence="13">
    <location>
        <position position="788"/>
    </location>
    <ligand>
        <name>substrate</name>
    </ligand>
</feature>
<feature type="domain" description="PEP-utilising enzyme mobile" evidence="15">
    <location>
        <begin position="419"/>
        <end position="499"/>
    </location>
</feature>
<reference evidence="18" key="1">
    <citation type="submission" date="2021-01" db="EMBL/GenBank/DDBJ databases">
        <title>Whole genome shotgun sequence of Cellulomonas chitinilytica NBRC 110799.</title>
        <authorList>
            <person name="Komaki H."/>
            <person name="Tamura T."/>
        </authorList>
    </citation>
    <scope>NUCLEOTIDE SEQUENCE</scope>
    <source>
        <strain evidence="18">NBRC 110799</strain>
    </source>
</reference>
<evidence type="ECO:0000256" key="13">
    <source>
        <dbReference type="PIRSR" id="PIRSR000853-2"/>
    </source>
</evidence>
<feature type="domain" description="Pyruvate phosphate dikinase AMP/ATP-binding" evidence="16">
    <location>
        <begin position="301"/>
        <end position="344"/>
    </location>
</feature>
<evidence type="ECO:0000256" key="1">
    <source>
        <dbReference type="ARBA" id="ARBA00001946"/>
    </source>
</evidence>
<feature type="active site" description="Tele-phosphohistidine intermediate" evidence="12">
    <location>
        <position position="451"/>
    </location>
</feature>
<dbReference type="Gene3D" id="3.20.20.60">
    <property type="entry name" value="Phosphoenolpyruvate-binding domains"/>
    <property type="match status" value="1"/>
</dbReference>
<dbReference type="GO" id="GO:0046872">
    <property type="term" value="F:metal ion binding"/>
    <property type="evidence" value="ECO:0007669"/>
    <property type="project" value="UniProtKB-UniRule"/>
</dbReference>
<evidence type="ECO:0000256" key="5">
    <source>
        <dbReference type="ARBA" id="ARBA00022679"/>
    </source>
</evidence>
<evidence type="ECO:0000256" key="12">
    <source>
        <dbReference type="PIRSR" id="PIRSR000853-1"/>
    </source>
</evidence>
<evidence type="ECO:0000259" key="16">
    <source>
        <dbReference type="Pfam" id="PF01326"/>
    </source>
</evidence>
<dbReference type="Gene3D" id="3.30.1490.20">
    <property type="entry name" value="ATP-grasp fold, A domain"/>
    <property type="match status" value="1"/>
</dbReference>
<keyword evidence="9" id="KW-0067">ATP-binding</keyword>
<protein>
    <recommendedName>
        <fullName evidence="4 11">Pyruvate, phosphate dikinase</fullName>
        <ecNumber evidence="3 11">2.7.9.1</ecNumber>
    </recommendedName>
</protein>
<feature type="domain" description="PEP-utilising enzyme C-terminal" evidence="17">
    <location>
        <begin position="544"/>
        <end position="887"/>
    </location>
</feature>
<dbReference type="Gene3D" id="3.50.30.10">
    <property type="entry name" value="Phosphohistidine domain"/>
    <property type="match status" value="1"/>
</dbReference>
<dbReference type="GO" id="GO:0016301">
    <property type="term" value="F:kinase activity"/>
    <property type="evidence" value="ECO:0007669"/>
    <property type="project" value="UniProtKB-UniRule"/>
</dbReference>
<keyword evidence="7" id="KW-0547">Nucleotide-binding</keyword>
<evidence type="ECO:0000256" key="7">
    <source>
        <dbReference type="ARBA" id="ARBA00022741"/>
    </source>
</evidence>
<feature type="domain" description="Pyruvate phosphate dikinase AMP/ATP-binding" evidence="16">
    <location>
        <begin position="62"/>
        <end position="285"/>
    </location>
</feature>
<evidence type="ECO:0000256" key="8">
    <source>
        <dbReference type="ARBA" id="ARBA00022777"/>
    </source>
</evidence>
<keyword evidence="18" id="KW-0670">Pyruvate</keyword>
<dbReference type="InterPro" id="IPR010121">
    <property type="entry name" value="Pyruvate_phosphate_dikinase"/>
</dbReference>
<dbReference type="Pfam" id="PF02896">
    <property type="entry name" value="PEP-utilizers_C"/>
    <property type="match status" value="1"/>
</dbReference>
<dbReference type="InterPro" id="IPR008279">
    <property type="entry name" value="PEP-util_enz_mobile_dom"/>
</dbReference>
<evidence type="ECO:0000259" key="15">
    <source>
        <dbReference type="Pfam" id="PF00391"/>
    </source>
</evidence>
<dbReference type="PANTHER" id="PTHR22931">
    <property type="entry name" value="PHOSPHOENOLPYRUVATE DIKINASE-RELATED"/>
    <property type="match status" value="1"/>
</dbReference>
<dbReference type="Gene3D" id="1.10.189.10">
    <property type="entry name" value="Pyruvate Phosphate Dikinase, domain 2"/>
    <property type="match status" value="1"/>
</dbReference>
<dbReference type="NCBIfam" id="TIGR01828">
    <property type="entry name" value="pyru_phos_dikin"/>
    <property type="match status" value="1"/>
</dbReference>
<feature type="binding site" evidence="14">
    <location>
        <position position="788"/>
    </location>
    <ligand>
        <name>Mg(2+)</name>
        <dbReference type="ChEBI" id="CHEBI:18420"/>
    </ligand>
</feature>
<dbReference type="Gene3D" id="3.30.470.20">
    <property type="entry name" value="ATP-grasp fold, B domain"/>
    <property type="match status" value="1"/>
</dbReference>
<proteinExistence type="inferred from homology"/>
<evidence type="ECO:0000256" key="9">
    <source>
        <dbReference type="ARBA" id="ARBA00022840"/>
    </source>
</evidence>
<feature type="domain" description="Pyruvate phosphate dikinase AMP/ATP-binding" evidence="16">
    <location>
        <begin position="17"/>
        <end position="59"/>
    </location>
</feature>
<evidence type="ECO:0000256" key="14">
    <source>
        <dbReference type="PIRSR" id="PIRSR000853-3"/>
    </source>
</evidence>
<comment type="cofactor">
    <cofactor evidence="1 11 14">
        <name>Mg(2+)</name>
        <dbReference type="ChEBI" id="CHEBI:18420"/>
    </cofactor>
</comment>
<keyword evidence="5" id="KW-0808">Transferase</keyword>
<keyword evidence="8" id="KW-0418">Kinase</keyword>
<feature type="binding site" evidence="14">
    <location>
        <position position="764"/>
    </location>
    <ligand>
        <name>Mg(2+)</name>
        <dbReference type="ChEBI" id="CHEBI:18420"/>
    </ligand>
</feature>
<organism evidence="18 19">
    <name type="scientific">Cellulomonas chitinilytica</name>
    <dbReference type="NCBI Taxonomy" id="398759"/>
    <lineage>
        <taxon>Bacteria</taxon>
        <taxon>Bacillati</taxon>
        <taxon>Actinomycetota</taxon>
        <taxon>Actinomycetes</taxon>
        <taxon>Micrococcales</taxon>
        <taxon>Cellulomonadaceae</taxon>
        <taxon>Cellulomonas</taxon>
    </lineage>
</organism>
<dbReference type="PIRSF" id="PIRSF000853">
    <property type="entry name" value="PPDK"/>
    <property type="match status" value="1"/>
</dbReference>
<dbReference type="InterPro" id="IPR013815">
    <property type="entry name" value="ATP_grasp_subdomain_1"/>
</dbReference>
<dbReference type="SUPFAM" id="SSF51621">
    <property type="entry name" value="Phosphoenolpyruvate/pyruvate domain"/>
    <property type="match status" value="1"/>
</dbReference>
<evidence type="ECO:0000256" key="4">
    <source>
        <dbReference type="ARBA" id="ARBA00020138"/>
    </source>
</evidence>
<dbReference type="InterPro" id="IPR036637">
    <property type="entry name" value="Phosphohistidine_dom_sf"/>
</dbReference>
<dbReference type="InterPro" id="IPR000121">
    <property type="entry name" value="PEP_util_C"/>
</dbReference>
<evidence type="ECO:0000256" key="11">
    <source>
        <dbReference type="PIRNR" id="PIRNR000853"/>
    </source>
</evidence>
<dbReference type="SUPFAM" id="SSF52009">
    <property type="entry name" value="Phosphohistidine domain"/>
    <property type="match status" value="1"/>
</dbReference>
<feature type="binding site" evidence="13">
    <location>
        <position position="635"/>
    </location>
    <ligand>
        <name>substrate</name>
    </ligand>
</feature>